<dbReference type="PROSITE" id="PS01208">
    <property type="entry name" value="VWFC_1"/>
    <property type="match status" value="1"/>
</dbReference>
<organism evidence="2 3">
    <name type="scientific">Diploptera punctata</name>
    <name type="common">Pacific beetle cockroach</name>
    <dbReference type="NCBI Taxonomy" id="6984"/>
    <lineage>
        <taxon>Eukaryota</taxon>
        <taxon>Metazoa</taxon>
        <taxon>Ecdysozoa</taxon>
        <taxon>Arthropoda</taxon>
        <taxon>Hexapoda</taxon>
        <taxon>Insecta</taxon>
        <taxon>Pterygota</taxon>
        <taxon>Neoptera</taxon>
        <taxon>Polyneoptera</taxon>
        <taxon>Dictyoptera</taxon>
        <taxon>Blattodea</taxon>
        <taxon>Blaberoidea</taxon>
        <taxon>Blaberidae</taxon>
        <taxon>Diplopterinae</taxon>
        <taxon>Diploptera</taxon>
    </lineage>
</organism>
<dbReference type="Proteomes" id="UP001233999">
    <property type="component" value="Unassembled WGS sequence"/>
</dbReference>
<dbReference type="AlphaFoldDB" id="A0AAD8A2V7"/>
<dbReference type="SUPFAM" id="SSF57603">
    <property type="entry name" value="FnI-like domain"/>
    <property type="match status" value="1"/>
</dbReference>
<protein>
    <recommendedName>
        <fullName evidence="1">VWFC domain-containing protein</fullName>
    </recommendedName>
</protein>
<evidence type="ECO:0000313" key="2">
    <source>
        <dbReference type="EMBL" id="KAJ9590423.1"/>
    </source>
</evidence>
<sequence>MKQACPVLHCPSRHIHKEPGECCNKCQGSRHLIEPPKGACLMGMIVHSAGKTFRPDYCTHCTCVNATSVCHRKACPVLNCLPERQVTTPGECCPQCPPTLELDQTCVYGGHTYKASTIF</sequence>
<reference evidence="2" key="2">
    <citation type="submission" date="2023-05" db="EMBL/GenBank/DDBJ databases">
        <authorList>
            <person name="Fouks B."/>
        </authorList>
    </citation>
    <scope>NUCLEOTIDE SEQUENCE</scope>
    <source>
        <strain evidence="2">Stay&amp;Tobe</strain>
        <tissue evidence="2">Testes</tissue>
    </source>
</reference>
<feature type="domain" description="VWFC" evidence="1">
    <location>
        <begin position="38"/>
        <end position="97"/>
    </location>
</feature>
<name>A0AAD8A2V7_DIPPU</name>
<keyword evidence="3" id="KW-1185">Reference proteome</keyword>
<evidence type="ECO:0000259" key="1">
    <source>
        <dbReference type="PROSITE" id="PS50184"/>
    </source>
</evidence>
<dbReference type="SMART" id="SM00214">
    <property type="entry name" value="VWC"/>
    <property type="match status" value="1"/>
</dbReference>
<evidence type="ECO:0000313" key="3">
    <source>
        <dbReference type="Proteomes" id="UP001233999"/>
    </source>
</evidence>
<proteinExistence type="predicted"/>
<accession>A0AAD8A2V7</accession>
<dbReference type="EMBL" id="JASPKZ010004217">
    <property type="protein sequence ID" value="KAJ9590423.1"/>
    <property type="molecule type" value="Genomic_DNA"/>
</dbReference>
<reference evidence="2" key="1">
    <citation type="journal article" date="2023" name="IScience">
        <title>Live-bearing cockroach genome reveals convergent evolutionary mechanisms linked to viviparity in insects and beyond.</title>
        <authorList>
            <person name="Fouks B."/>
            <person name="Harrison M.C."/>
            <person name="Mikhailova A.A."/>
            <person name="Marchal E."/>
            <person name="English S."/>
            <person name="Carruthers M."/>
            <person name="Jennings E.C."/>
            <person name="Chiamaka E.L."/>
            <person name="Frigard R.A."/>
            <person name="Pippel M."/>
            <person name="Attardo G.M."/>
            <person name="Benoit J.B."/>
            <person name="Bornberg-Bauer E."/>
            <person name="Tobe S.S."/>
        </authorList>
    </citation>
    <scope>NUCLEOTIDE SEQUENCE</scope>
    <source>
        <strain evidence="2">Stay&amp;Tobe</strain>
    </source>
</reference>
<gene>
    <name evidence="2" type="ORF">L9F63_016546</name>
</gene>
<dbReference type="Gene3D" id="6.20.200.20">
    <property type="match status" value="1"/>
</dbReference>
<dbReference type="PROSITE" id="PS50184">
    <property type="entry name" value="VWFC_2"/>
    <property type="match status" value="1"/>
</dbReference>
<comment type="caution">
    <text evidence="2">The sequence shown here is derived from an EMBL/GenBank/DDBJ whole genome shotgun (WGS) entry which is preliminary data.</text>
</comment>
<dbReference type="InterPro" id="IPR001007">
    <property type="entry name" value="VWF_dom"/>
</dbReference>
<dbReference type="Pfam" id="PF00093">
    <property type="entry name" value="VWC"/>
    <property type="match status" value="1"/>
</dbReference>